<evidence type="ECO:0000313" key="5">
    <source>
        <dbReference type="EMBL" id="WXB00433.1"/>
    </source>
</evidence>
<dbReference type="InterPro" id="IPR000835">
    <property type="entry name" value="HTH_MarR-typ"/>
</dbReference>
<dbReference type="EMBL" id="CP089983">
    <property type="protein sequence ID" value="WXB00433.1"/>
    <property type="molecule type" value="Genomic_DNA"/>
</dbReference>
<keyword evidence="6" id="KW-1185">Reference proteome</keyword>
<dbReference type="PRINTS" id="PR00598">
    <property type="entry name" value="HTHMARR"/>
</dbReference>
<accession>A0ABZ2KRT5</accession>
<name>A0ABZ2KRT5_9BACT</name>
<dbReference type="Proteomes" id="UP001374803">
    <property type="component" value="Chromosome"/>
</dbReference>
<evidence type="ECO:0000313" key="6">
    <source>
        <dbReference type="Proteomes" id="UP001374803"/>
    </source>
</evidence>
<organism evidence="5 6">
    <name type="scientific">Pendulispora rubella</name>
    <dbReference type="NCBI Taxonomy" id="2741070"/>
    <lineage>
        <taxon>Bacteria</taxon>
        <taxon>Pseudomonadati</taxon>
        <taxon>Myxococcota</taxon>
        <taxon>Myxococcia</taxon>
        <taxon>Myxococcales</taxon>
        <taxon>Sorangiineae</taxon>
        <taxon>Pendulisporaceae</taxon>
        <taxon>Pendulispora</taxon>
    </lineage>
</organism>
<protein>
    <submittedName>
        <fullName evidence="5">MarR family transcriptional regulator</fullName>
    </submittedName>
</protein>
<dbReference type="RefSeq" id="WP_394830033.1">
    <property type="nucleotide sequence ID" value="NZ_CP089929.1"/>
</dbReference>
<dbReference type="InterPro" id="IPR036388">
    <property type="entry name" value="WH-like_DNA-bd_sf"/>
</dbReference>
<keyword evidence="2" id="KW-0238">DNA-binding</keyword>
<sequence length="181" mass="19982">MKEKRAPVPDVVDDIMDGWRAQDPAVAHVPAEISKRIARLISRIETATDRALAPFGLQKAEFGVLSTLRRTGRLKPNELTRALLISSGGTSNVLRRLEKAGLVERGDDPNDQRSSWVRLTREGVRITDQAVRVYAAAQAEFFRPVPERTARDVADLLREVLVALGDASPSVAAPVRRVRRG</sequence>
<evidence type="ECO:0000256" key="2">
    <source>
        <dbReference type="ARBA" id="ARBA00023125"/>
    </source>
</evidence>
<keyword evidence="1" id="KW-0805">Transcription regulation</keyword>
<dbReference type="SMART" id="SM00347">
    <property type="entry name" value="HTH_MARR"/>
    <property type="match status" value="1"/>
</dbReference>
<dbReference type="InterPro" id="IPR036390">
    <property type="entry name" value="WH_DNA-bd_sf"/>
</dbReference>
<evidence type="ECO:0000259" key="4">
    <source>
        <dbReference type="PROSITE" id="PS50995"/>
    </source>
</evidence>
<evidence type="ECO:0000256" key="3">
    <source>
        <dbReference type="ARBA" id="ARBA00023163"/>
    </source>
</evidence>
<feature type="domain" description="HTH marR-type" evidence="4">
    <location>
        <begin position="30"/>
        <end position="162"/>
    </location>
</feature>
<dbReference type="Gene3D" id="1.10.10.10">
    <property type="entry name" value="Winged helix-like DNA-binding domain superfamily/Winged helix DNA-binding domain"/>
    <property type="match status" value="1"/>
</dbReference>
<dbReference type="PANTHER" id="PTHR42756:SF1">
    <property type="entry name" value="TRANSCRIPTIONAL REPRESSOR OF EMRAB OPERON"/>
    <property type="match status" value="1"/>
</dbReference>
<gene>
    <name evidence="5" type="ORF">LVJ94_26355</name>
</gene>
<dbReference type="SUPFAM" id="SSF46785">
    <property type="entry name" value="Winged helix' DNA-binding domain"/>
    <property type="match status" value="1"/>
</dbReference>
<keyword evidence="3" id="KW-0804">Transcription</keyword>
<evidence type="ECO:0000256" key="1">
    <source>
        <dbReference type="ARBA" id="ARBA00023015"/>
    </source>
</evidence>
<dbReference type="PROSITE" id="PS50995">
    <property type="entry name" value="HTH_MARR_2"/>
    <property type="match status" value="1"/>
</dbReference>
<dbReference type="Pfam" id="PF12802">
    <property type="entry name" value="MarR_2"/>
    <property type="match status" value="1"/>
</dbReference>
<dbReference type="PANTHER" id="PTHR42756">
    <property type="entry name" value="TRANSCRIPTIONAL REGULATOR, MARR"/>
    <property type="match status" value="1"/>
</dbReference>
<reference evidence="5" key="1">
    <citation type="submission" date="2021-12" db="EMBL/GenBank/DDBJ databases">
        <title>Discovery of the Pendulisporaceae a myxobacterial family with distinct sporulation behavior and unique specialized metabolism.</title>
        <authorList>
            <person name="Garcia R."/>
            <person name="Popoff A."/>
            <person name="Bader C.D."/>
            <person name="Loehr J."/>
            <person name="Walesch S."/>
            <person name="Walt C."/>
            <person name="Boldt J."/>
            <person name="Bunk B."/>
            <person name="Haeckl F.J.F.P.J."/>
            <person name="Gunesch A.P."/>
            <person name="Birkelbach J."/>
            <person name="Nuebel U."/>
            <person name="Pietschmann T."/>
            <person name="Bach T."/>
            <person name="Mueller R."/>
        </authorList>
    </citation>
    <scope>NUCLEOTIDE SEQUENCE</scope>
    <source>
        <strain evidence="5">MSr11367</strain>
    </source>
</reference>
<proteinExistence type="predicted"/>